<dbReference type="GO" id="GO:0046872">
    <property type="term" value="F:metal ion binding"/>
    <property type="evidence" value="ECO:0007669"/>
    <property type="project" value="UniProtKB-KW"/>
</dbReference>
<dbReference type="NCBIfam" id="NF033749">
    <property type="entry name" value="bact_hemeryth"/>
    <property type="match status" value="1"/>
</dbReference>
<dbReference type="AlphaFoldDB" id="A0A4S2DKA0"/>
<dbReference type="Pfam" id="PF01814">
    <property type="entry name" value="Hemerythrin"/>
    <property type="match status" value="1"/>
</dbReference>
<dbReference type="Proteomes" id="UP000306888">
    <property type="component" value="Unassembled WGS sequence"/>
</dbReference>
<keyword evidence="2" id="KW-0479">Metal-binding</keyword>
<accession>A0A4S2DKA0</accession>
<proteinExistence type="inferred from homology"/>
<evidence type="ECO:0000259" key="4">
    <source>
        <dbReference type="Pfam" id="PF01814"/>
    </source>
</evidence>
<evidence type="ECO:0000256" key="1">
    <source>
        <dbReference type="ARBA" id="ARBA00010587"/>
    </source>
</evidence>
<dbReference type="InterPro" id="IPR012312">
    <property type="entry name" value="Hemerythrin-like"/>
</dbReference>
<name>A0A4S2DKA0_9CLOT</name>
<dbReference type="NCBIfam" id="TIGR02481">
    <property type="entry name" value="hemeryth_dom"/>
    <property type="match status" value="1"/>
</dbReference>
<dbReference type="RefSeq" id="WP_136007650.1">
    <property type="nucleotide sequence ID" value="NZ_SRYR01000008.1"/>
</dbReference>
<dbReference type="InterPro" id="IPR035938">
    <property type="entry name" value="Hemerythrin-like_sf"/>
</dbReference>
<comment type="caution">
    <text evidence="5">The sequence shown here is derived from an EMBL/GenBank/DDBJ whole genome shotgun (WGS) entry which is preliminary data.</text>
</comment>
<dbReference type="PANTHER" id="PTHR37164:SF1">
    <property type="entry name" value="BACTERIOHEMERYTHRIN"/>
    <property type="match status" value="1"/>
</dbReference>
<protein>
    <submittedName>
        <fullName evidence="5">Bacteriohemerythrin</fullName>
    </submittedName>
</protein>
<feature type="domain" description="Hemerythrin-like" evidence="4">
    <location>
        <begin position="10"/>
        <end position="128"/>
    </location>
</feature>
<keyword evidence="3" id="KW-0408">Iron</keyword>
<evidence type="ECO:0000313" key="6">
    <source>
        <dbReference type="Proteomes" id="UP000306888"/>
    </source>
</evidence>
<keyword evidence="6" id="KW-1185">Reference proteome</keyword>
<evidence type="ECO:0000256" key="2">
    <source>
        <dbReference type="ARBA" id="ARBA00022723"/>
    </source>
</evidence>
<reference evidence="5 6" key="1">
    <citation type="submission" date="2019-04" db="EMBL/GenBank/DDBJ databases">
        <title>Microbes associate with the intestines of laboratory mice.</title>
        <authorList>
            <person name="Navarre W."/>
            <person name="Wong E."/>
            <person name="Huang K."/>
            <person name="Tropini C."/>
            <person name="Ng K."/>
            <person name="Yu B."/>
        </authorList>
    </citation>
    <scope>NUCLEOTIDE SEQUENCE [LARGE SCALE GENOMIC DNA]</scope>
    <source>
        <strain evidence="5 6">NM50_B9-20</strain>
    </source>
</reference>
<comment type="similarity">
    <text evidence="1">Belongs to the hemerythrin family.</text>
</comment>
<dbReference type="Gene3D" id="1.20.120.50">
    <property type="entry name" value="Hemerythrin-like"/>
    <property type="match status" value="1"/>
</dbReference>
<gene>
    <name evidence="5" type="ORF">E5347_12950</name>
</gene>
<dbReference type="InterPro" id="IPR050669">
    <property type="entry name" value="Hemerythrin"/>
</dbReference>
<evidence type="ECO:0000313" key="5">
    <source>
        <dbReference type="EMBL" id="TGY41384.1"/>
    </source>
</evidence>
<organism evidence="5 6">
    <name type="scientific">Clostridium sartagoforme</name>
    <dbReference type="NCBI Taxonomy" id="84031"/>
    <lineage>
        <taxon>Bacteria</taxon>
        <taxon>Bacillati</taxon>
        <taxon>Bacillota</taxon>
        <taxon>Clostridia</taxon>
        <taxon>Eubacteriales</taxon>
        <taxon>Clostridiaceae</taxon>
        <taxon>Clostridium</taxon>
    </lineage>
</organism>
<dbReference type="InterPro" id="IPR016131">
    <property type="entry name" value="Haemerythrin_Fe_BS"/>
</dbReference>
<dbReference type="SUPFAM" id="SSF47188">
    <property type="entry name" value="Hemerythrin-like"/>
    <property type="match status" value="1"/>
</dbReference>
<dbReference type="PROSITE" id="PS00550">
    <property type="entry name" value="HEMERYTHRINS"/>
    <property type="match status" value="1"/>
</dbReference>
<dbReference type="InterPro" id="IPR012827">
    <property type="entry name" value="Hemerythrin_metal-bd"/>
</dbReference>
<dbReference type="OrthoDB" id="9797092at2"/>
<dbReference type="PANTHER" id="PTHR37164">
    <property type="entry name" value="BACTERIOHEMERYTHRIN"/>
    <property type="match status" value="1"/>
</dbReference>
<evidence type="ECO:0000256" key="3">
    <source>
        <dbReference type="ARBA" id="ARBA00023004"/>
    </source>
</evidence>
<sequence length="131" mass="16232">MIEWIDKYKTGIELIDKQHKELFRLFNRIYELYNNEFIIDKYDQIITAIEELKSYTKYHFEAEEEYMVSIRYKKFFEHKLKHEELINKIDSIDYNIIDEDKQSHLLELMKFLTEWLVQHVLIEDKQYVSIG</sequence>
<dbReference type="EMBL" id="SRYR01000008">
    <property type="protein sequence ID" value="TGY41384.1"/>
    <property type="molecule type" value="Genomic_DNA"/>
</dbReference>
<dbReference type="CDD" id="cd12107">
    <property type="entry name" value="Hemerythrin"/>
    <property type="match status" value="1"/>
</dbReference>